<dbReference type="EMBL" id="CP113089">
    <property type="protein sequence ID" value="WAB82079.1"/>
    <property type="molecule type" value="Genomic_DNA"/>
</dbReference>
<sequence>MPRTPRPMTPAQKRATTAPASPRRAAIIAIAITVALVTALAAIIVTTLNRPAPLALRAQAPTGELVTAETNRLSDPAEPAVTVVEFVDFECPACGDWHPVVSDLVARYGDRVEFAYRHLPLPVHGNAIAAALALEGAAAQDEATAMYDLLYDTQAEWGGQAADSQAGTFRGYAEQLGLDIDAYDAVVADPATLDRVSTDAADAGALGIRSTPTFVIDGEVVTLSSYDELESRIAAALGE</sequence>
<dbReference type="PROSITE" id="PS51352">
    <property type="entry name" value="THIOREDOXIN_2"/>
    <property type="match status" value="1"/>
</dbReference>
<gene>
    <name evidence="7" type="ORF">OVN18_03460</name>
</gene>
<dbReference type="InterPro" id="IPR012336">
    <property type="entry name" value="Thioredoxin-like_fold"/>
</dbReference>
<keyword evidence="2" id="KW-0732">Signal</keyword>
<evidence type="ECO:0000256" key="4">
    <source>
        <dbReference type="ARBA" id="ARBA00023157"/>
    </source>
</evidence>
<dbReference type="Pfam" id="PF13462">
    <property type="entry name" value="Thioredoxin_4"/>
    <property type="match status" value="1"/>
</dbReference>
<dbReference type="Gene3D" id="3.40.30.10">
    <property type="entry name" value="Glutaredoxin"/>
    <property type="match status" value="1"/>
</dbReference>
<evidence type="ECO:0000256" key="1">
    <source>
        <dbReference type="ARBA" id="ARBA00005791"/>
    </source>
</evidence>
<evidence type="ECO:0000313" key="8">
    <source>
        <dbReference type="Proteomes" id="UP001164706"/>
    </source>
</evidence>
<proteinExistence type="inferred from homology"/>
<keyword evidence="3" id="KW-0560">Oxidoreductase</keyword>
<accession>A0A9E8MMC4</accession>
<dbReference type="InterPro" id="IPR036249">
    <property type="entry name" value="Thioredoxin-like_sf"/>
</dbReference>
<keyword evidence="5" id="KW-0676">Redox-active center</keyword>
<organism evidence="7 8">
    <name type="scientific">Microcella daejeonensis</name>
    <dbReference type="NCBI Taxonomy" id="2994971"/>
    <lineage>
        <taxon>Bacteria</taxon>
        <taxon>Bacillati</taxon>
        <taxon>Actinomycetota</taxon>
        <taxon>Actinomycetes</taxon>
        <taxon>Micrococcales</taxon>
        <taxon>Microbacteriaceae</taxon>
        <taxon>Microcella</taxon>
    </lineage>
</organism>
<dbReference type="GO" id="GO:0016491">
    <property type="term" value="F:oxidoreductase activity"/>
    <property type="evidence" value="ECO:0007669"/>
    <property type="project" value="UniProtKB-KW"/>
</dbReference>
<dbReference type="Proteomes" id="UP001164706">
    <property type="component" value="Chromosome"/>
</dbReference>
<evidence type="ECO:0000313" key="7">
    <source>
        <dbReference type="EMBL" id="WAB82079.1"/>
    </source>
</evidence>
<dbReference type="KEGG" id="mdb:OVN18_03460"/>
<keyword evidence="8" id="KW-1185">Reference proteome</keyword>
<dbReference type="PANTHER" id="PTHR13887">
    <property type="entry name" value="GLUTATHIONE S-TRANSFERASE KAPPA"/>
    <property type="match status" value="1"/>
</dbReference>
<name>A0A9E8MMC4_9MICO</name>
<dbReference type="SUPFAM" id="SSF52833">
    <property type="entry name" value="Thioredoxin-like"/>
    <property type="match status" value="1"/>
</dbReference>
<dbReference type="AlphaFoldDB" id="A0A9E8MMC4"/>
<dbReference type="InterPro" id="IPR013766">
    <property type="entry name" value="Thioredoxin_domain"/>
</dbReference>
<evidence type="ECO:0000256" key="5">
    <source>
        <dbReference type="ARBA" id="ARBA00023284"/>
    </source>
</evidence>
<dbReference type="RefSeq" id="WP_267781933.1">
    <property type="nucleotide sequence ID" value="NZ_CP113089.1"/>
</dbReference>
<evidence type="ECO:0000256" key="2">
    <source>
        <dbReference type="ARBA" id="ARBA00022729"/>
    </source>
</evidence>
<evidence type="ECO:0000259" key="6">
    <source>
        <dbReference type="PROSITE" id="PS51352"/>
    </source>
</evidence>
<feature type="domain" description="Thioredoxin" evidence="6">
    <location>
        <begin position="54"/>
        <end position="238"/>
    </location>
</feature>
<comment type="similarity">
    <text evidence="1">Belongs to the thioredoxin family. DsbA subfamily.</text>
</comment>
<keyword evidence="4" id="KW-1015">Disulfide bond</keyword>
<dbReference type="PANTHER" id="PTHR13887:SF14">
    <property type="entry name" value="DISULFIDE BOND FORMATION PROTEIN D"/>
    <property type="match status" value="1"/>
</dbReference>
<protein>
    <submittedName>
        <fullName evidence="7">Thioredoxin domain-containing protein</fullName>
    </submittedName>
</protein>
<evidence type="ECO:0000256" key="3">
    <source>
        <dbReference type="ARBA" id="ARBA00023002"/>
    </source>
</evidence>
<reference evidence="7" key="1">
    <citation type="submission" date="2022-11" db="EMBL/GenBank/DDBJ databases">
        <title>Description of Microcella daejonensis nov. sp, isolated from riverside soil.</title>
        <authorList>
            <person name="Molina K.M."/>
            <person name="Kim S.B."/>
        </authorList>
    </citation>
    <scope>NUCLEOTIDE SEQUENCE</scope>
    <source>
        <strain evidence="7">MMS21-STM12</strain>
    </source>
</reference>